<dbReference type="OMA" id="RMISNRF"/>
<dbReference type="Gene3D" id="4.10.410.10">
    <property type="entry name" value="Pancreatic trypsin inhibitor Kunitz domain"/>
    <property type="match status" value="2"/>
</dbReference>
<feature type="coiled-coil region" evidence="6">
    <location>
        <begin position="356"/>
        <end position="412"/>
    </location>
</feature>
<dbReference type="PANTHER" id="PTHR10083:SF381">
    <property type="entry name" value="BPTI_KUNITZ INHIBITOR DOMAIN-CONTAINING PROTEIN"/>
    <property type="match status" value="1"/>
</dbReference>
<dbReference type="GO" id="GO:0005615">
    <property type="term" value="C:extracellular space"/>
    <property type="evidence" value="ECO:0007669"/>
    <property type="project" value="TreeGrafter"/>
</dbReference>
<evidence type="ECO:0000256" key="4">
    <source>
        <dbReference type="ARBA" id="ARBA00022900"/>
    </source>
</evidence>
<dbReference type="SUPFAM" id="SSF57362">
    <property type="entry name" value="BPTI-like"/>
    <property type="match status" value="2"/>
</dbReference>
<dbReference type="PROSITE" id="PS00280">
    <property type="entry name" value="BPTI_KUNITZ_1"/>
    <property type="match status" value="1"/>
</dbReference>
<feature type="compositionally biased region" description="Low complexity" evidence="7">
    <location>
        <begin position="509"/>
        <end position="530"/>
    </location>
</feature>
<dbReference type="AlphaFoldDB" id="A0A1S0U9N0"/>
<dbReference type="CDD" id="cd00109">
    <property type="entry name" value="Kunitz-type"/>
    <property type="match status" value="2"/>
</dbReference>
<protein>
    <recommendedName>
        <fullName evidence="9">BPTI/Kunitz inhibitor domain-containing protein</fullName>
    </recommendedName>
</protein>
<feature type="region of interest" description="Disordered" evidence="7">
    <location>
        <begin position="302"/>
        <end position="349"/>
    </location>
</feature>
<organism evidence="10">
    <name type="scientific">Loa loa</name>
    <name type="common">Eye worm</name>
    <name type="synonym">Filaria loa</name>
    <dbReference type="NCBI Taxonomy" id="7209"/>
    <lineage>
        <taxon>Eukaryota</taxon>
        <taxon>Metazoa</taxon>
        <taxon>Ecdysozoa</taxon>
        <taxon>Nematoda</taxon>
        <taxon>Chromadorea</taxon>
        <taxon>Rhabditida</taxon>
        <taxon>Spirurina</taxon>
        <taxon>Spiruromorpha</taxon>
        <taxon>Filarioidea</taxon>
        <taxon>Onchocercidae</taxon>
        <taxon>Loa</taxon>
    </lineage>
</organism>
<dbReference type="CTD" id="9938615"/>
<keyword evidence="5" id="KW-1015">Disulfide bond</keyword>
<keyword evidence="2" id="KW-0964">Secreted</keyword>
<feature type="compositionally biased region" description="Low complexity" evidence="7">
    <location>
        <begin position="309"/>
        <end position="322"/>
    </location>
</feature>
<reference evidence="10" key="1">
    <citation type="submission" date="2012-04" db="EMBL/GenBank/DDBJ databases">
        <title>The Genome Sequence of Loa loa.</title>
        <authorList>
            <consortium name="The Broad Institute Genome Sequencing Platform"/>
            <consortium name="Broad Institute Genome Sequencing Center for Infectious Disease"/>
            <person name="Nutman T.B."/>
            <person name="Fink D.L."/>
            <person name="Russ C."/>
            <person name="Young S."/>
            <person name="Zeng Q."/>
            <person name="Gargeya S."/>
            <person name="Alvarado L."/>
            <person name="Berlin A."/>
            <person name="Chapman S.B."/>
            <person name="Chen Z."/>
            <person name="Freedman E."/>
            <person name="Gellesch M."/>
            <person name="Goldberg J."/>
            <person name="Griggs A."/>
            <person name="Gujja S."/>
            <person name="Heilman E.R."/>
            <person name="Heiman D."/>
            <person name="Howarth C."/>
            <person name="Mehta T."/>
            <person name="Neiman D."/>
            <person name="Pearson M."/>
            <person name="Roberts A."/>
            <person name="Saif S."/>
            <person name="Shea T."/>
            <person name="Shenoy N."/>
            <person name="Sisk P."/>
            <person name="Stolte C."/>
            <person name="Sykes S."/>
            <person name="White J."/>
            <person name="Yandava C."/>
            <person name="Haas B."/>
            <person name="Henn M.R."/>
            <person name="Nusbaum C."/>
            <person name="Birren B."/>
        </authorList>
    </citation>
    <scope>NUCLEOTIDE SEQUENCE [LARGE SCALE GENOMIC DNA]</scope>
</reference>
<evidence type="ECO:0000256" key="6">
    <source>
        <dbReference type="SAM" id="Coils"/>
    </source>
</evidence>
<evidence type="ECO:0000313" key="10">
    <source>
        <dbReference type="EMBL" id="EFO27239.2"/>
    </source>
</evidence>
<keyword evidence="3" id="KW-0646">Protease inhibitor</keyword>
<dbReference type="KEGG" id="loa:LOAG_01242"/>
<dbReference type="Pfam" id="PF00014">
    <property type="entry name" value="Kunitz_BPTI"/>
    <property type="match status" value="2"/>
</dbReference>
<feature type="domain" description="BPTI/Kunitz inhibitor" evidence="9">
    <location>
        <begin position="35"/>
        <end position="87"/>
    </location>
</feature>
<feature type="region of interest" description="Disordered" evidence="7">
    <location>
        <begin position="208"/>
        <end position="237"/>
    </location>
</feature>
<feature type="signal peptide" evidence="8">
    <location>
        <begin position="1"/>
        <end position="26"/>
    </location>
</feature>
<dbReference type="FunFam" id="4.10.410.10:FF:000020">
    <property type="entry name" value="Collagen, type VI, alpha 3"/>
    <property type="match status" value="1"/>
</dbReference>
<keyword evidence="4" id="KW-0722">Serine protease inhibitor</keyword>
<evidence type="ECO:0000259" key="9">
    <source>
        <dbReference type="PROSITE" id="PS50279"/>
    </source>
</evidence>
<dbReference type="SMART" id="SM00131">
    <property type="entry name" value="KU"/>
    <property type="match status" value="2"/>
</dbReference>
<dbReference type="InterPro" id="IPR002223">
    <property type="entry name" value="Kunitz_BPTI"/>
</dbReference>
<dbReference type="GO" id="GO:0004867">
    <property type="term" value="F:serine-type endopeptidase inhibitor activity"/>
    <property type="evidence" value="ECO:0007669"/>
    <property type="project" value="UniProtKB-KW"/>
</dbReference>
<dbReference type="InterPro" id="IPR020901">
    <property type="entry name" value="Prtase_inh_Kunz-CS"/>
</dbReference>
<dbReference type="InParanoid" id="A0A1S0U9N0"/>
<gene>
    <name evidence="10" type="ORF">LOAG_01242</name>
</gene>
<evidence type="ECO:0000256" key="5">
    <source>
        <dbReference type="ARBA" id="ARBA00023157"/>
    </source>
</evidence>
<dbReference type="EMBL" id="JH712129">
    <property type="protein sequence ID" value="EFO27239.2"/>
    <property type="molecule type" value="Genomic_DNA"/>
</dbReference>
<accession>A0A1S0U9N0</accession>
<sequence>MHIYNSGLEIMLKSTIILILIKWIGGQEMLENTRCNHYPNRGTCEDRGFTTKWYYDRYAHRCREFHYGGCEGNENRFDSFEECSQACRYEPLDDPRRRCVQPHDPGTCAGNFERWYFDMQIRQCVCSWWSGCGGNSNMFYSYTHCMSVCGIYADNRTSETKMTFRRFIPESKSSHYVNDFLKLLLNEAMSSGEGRQYSNLFASSQADNDKGLERKQHSRPLPGKRMRTMNVRNSQDRGAQLARRYRYLLKYNPSQHWRMISNRFKQEPGQGYSTRMIVRKRGRVSETSDGVQMTQEYREKVRTNEAQDYGQTGQSGGQTSYSRPREVPGGSQVMPQTDSFGTAATPSPEHLHTKHMETYIQQMQAYENARAEALRERERLIQQRRRDEYERAVMYERELQRYQQAVQSAQNRVPKERIVDTDVWRQQQRVSPQEQYLASRQDQTVTFFNGSLPANLMTSEEIRRAKLKHRKLLNFEKLKQIEKNRKILKTTPKPLQQLWWMQDQQQQSQTQSEETVQKQQQLQRQSWSNQPEQSERDSQGNQLSPEYGRELSYSTESEHQQHTQYSQTPSDSYQVQAQDQQKVTTDNGSSMSVANEASGKVSQFDDRSSFEERFPFEMVVAADRVPDHQDAHIEETVSARPSSTEDFDEEKQLVTIEDYEDENYAYDQQAENGDQGSTFPEHTPAELVEGQWTLKIAVQPTFPSSVISRPTDLSINMQEIVTATAEAVEKQKESKTETDVI</sequence>
<evidence type="ECO:0000256" key="1">
    <source>
        <dbReference type="ARBA" id="ARBA00004613"/>
    </source>
</evidence>
<dbReference type="RefSeq" id="XP_003136829.2">
    <property type="nucleotide sequence ID" value="XM_003136781.2"/>
</dbReference>
<dbReference type="InterPro" id="IPR050098">
    <property type="entry name" value="TFPI/VKTCI-like"/>
</dbReference>
<dbReference type="InterPro" id="IPR036880">
    <property type="entry name" value="Kunitz_BPTI_sf"/>
</dbReference>
<feature type="domain" description="BPTI/Kunitz inhibitor" evidence="9">
    <location>
        <begin position="99"/>
        <end position="149"/>
    </location>
</feature>
<feature type="compositionally biased region" description="Polar residues" evidence="7">
    <location>
        <begin position="333"/>
        <end position="345"/>
    </location>
</feature>
<keyword evidence="6" id="KW-0175">Coiled coil</keyword>
<feature type="compositionally biased region" description="Polar residues" evidence="7">
    <location>
        <begin position="562"/>
        <end position="595"/>
    </location>
</feature>
<name>A0A1S0U9N0_LOALO</name>
<dbReference type="GeneID" id="9938615"/>
<keyword evidence="8" id="KW-0732">Signal</keyword>
<feature type="chain" id="PRO_5010330886" description="BPTI/Kunitz inhibitor domain-containing protein" evidence="8">
    <location>
        <begin position="27"/>
        <end position="741"/>
    </location>
</feature>
<evidence type="ECO:0000256" key="8">
    <source>
        <dbReference type="SAM" id="SignalP"/>
    </source>
</evidence>
<dbReference type="OrthoDB" id="196393at2759"/>
<evidence type="ECO:0000256" key="2">
    <source>
        <dbReference type="ARBA" id="ARBA00022525"/>
    </source>
</evidence>
<dbReference type="PROSITE" id="PS50279">
    <property type="entry name" value="BPTI_KUNITZ_2"/>
    <property type="match status" value="2"/>
</dbReference>
<feature type="compositionally biased region" description="Basic residues" evidence="7">
    <location>
        <begin position="216"/>
        <end position="227"/>
    </location>
</feature>
<feature type="region of interest" description="Disordered" evidence="7">
    <location>
        <begin position="509"/>
        <end position="606"/>
    </location>
</feature>
<evidence type="ECO:0000256" key="7">
    <source>
        <dbReference type="SAM" id="MobiDB-lite"/>
    </source>
</evidence>
<proteinExistence type="predicted"/>
<dbReference type="PRINTS" id="PR00759">
    <property type="entry name" value="BASICPTASE"/>
</dbReference>
<evidence type="ECO:0000256" key="3">
    <source>
        <dbReference type="ARBA" id="ARBA00022690"/>
    </source>
</evidence>
<comment type="subcellular location">
    <subcellularLocation>
        <location evidence="1">Secreted</location>
    </subcellularLocation>
</comment>
<dbReference type="PANTHER" id="PTHR10083">
    <property type="entry name" value="KUNITZ-TYPE PROTEASE INHIBITOR-RELATED"/>
    <property type="match status" value="1"/>
</dbReference>